<dbReference type="Proteomes" id="UP001487740">
    <property type="component" value="Unassembled WGS sequence"/>
</dbReference>
<proteinExistence type="predicted"/>
<protein>
    <submittedName>
        <fullName evidence="2">Uncharacterized protein</fullName>
    </submittedName>
</protein>
<evidence type="ECO:0000313" key="2">
    <source>
        <dbReference type="EMBL" id="KAK8374556.1"/>
    </source>
</evidence>
<sequence length="131" mass="15066">MEGQEEEQEDDAGVSQAASQLALSYSNTITLRSREAQSAHHTQPHRRLRQHWLAGGWCLVLMERPDQQMPTVRDAATLLYSPLPATPLRPQDVRMEEVTERTKGRRDERAWSEDEKEQMSETKHHVKALPP</sequence>
<feature type="compositionally biased region" description="Basic and acidic residues" evidence="1">
    <location>
        <begin position="91"/>
        <end position="123"/>
    </location>
</feature>
<keyword evidence="3" id="KW-1185">Reference proteome</keyword>
<evidence type="ECO:0000256" key="1">
    <source>
        <dbReference type="SAM" id="MobiDB-lite"/>
    </source>
</evidence>
<dbReference type="EMBL" id="JARAKH010000317">
    <property type="protein sequence ID" value="KAK8374556.1"/>
    <property type="molecule type" value="Genomic_DNA"/>
</dbReference>
<evidence type="ECO:0000313" key="3">
    <source>
        <dbReference type="Proteomes" id="UP001487740"/>
    </source>
</evidence>
<reference evidence="2 3" key="1">
    <citation type="submission" date="2023-03" db="EMBL/GenBank/DDBJ databases">
        <title>High-quality genome of Scylla paramamosain provides insights in environmental adaptation.</title>
        <authorList>
            <person name="Zhang L."/>
        </authorList>
    </citation>
    <scope>NUCLEOTIDE SEQUENCE [LARGE SCALE GENOMIC DNA]</scope>
    <source>
        <strain evidence="2">LZ_2023a</strain>
        <tissue evidence="2">Muscle</tissue>
    </source>
</reference>
<name>A0AAW0SIE6_SCYPA</name>
<gene>
    <name evidence="2" type="ORF">O3P69_011964</name>
</gene>
<comment type="caution">
    <text evidence="2">The sequence shown here is derived from an EMBL/GenBank/DDBJ whole genome shotgun (WGS) entry which is preliminary data.</text>
</comment>
<feature type="region of interest" description="Disordered" evidence="1">
    <location>
        <begin position="83"/>
        <end position="131"/>
    </location>
</feature>
<accession>A0AAW0SIE6</accession>
<dbReference type="AlphaFoldDB" id="A0AAW0SIE6"/>
<organism evidence="2 3">
    <name type="scientific">Scylla paramamosain</name>
    <name type="common">Mud crab</name>
    <dbReference type="NCBI Taxonomy" id="85552"/>
    <lineage>
        <taxon>Eukaryota</taxon>
        <taxon>Metazoa</taxon>
        <taxon>Ecdysozoa</taxon>
        <taxon>Arthropoda</taxon>
        <taxon>Crustacea</taxon>
        <taxon>Multicrustacea</taxon>
        <taxon>Malacostraca</taxon>
        <taxon>Eumalacostraca</taxon>
        <taxon>Eucarida</taxon>
        <taxon>Decapoda</taxon>
        <taxon>Pleocyemata</taxon>
        <taxon>Brachyura</taxon>
        <taxon>Eubrachyura</taxon>
        <taxon>Portunoidea</taxon>
        <taxon>Portunidae</taxon>
        <taxon>Portuninae</taxon>
        <taxon>Scylla</taxon>
    </lineage>
</organism>